<evidence type="ECO:0000313" key="5">
    <source>
        <dbReference type="EMBL" id="PQJ76950.1"/>
    </source>
</evidence>
<name>A0A2S7WH59_9FLAO</name>
<dbReference type="SUPFAM" id="SSF53448">
    <property type="entry name" value="Nucleotide-diphospho-sugar transferases"/>
    <property type="match status" value="1"/>
</dbReference>
<evidence type="ECO:0000256" key="2">
    <source>
        <dbReference type="ARBA" id="ARBA00022676"/>
    </source>
</evidence>
<keyword evidence="3" id="KW-0808">Transferase</keyword>
<feature type="transmembrane region" description="Helical" evidence="4">
    <location>
        <begin position="6"/>
        <end position="32"/>
    </location>
</feature>
<dbReference type="CDD" id="cd06423">
    <property type="entry name" value="CESA_like"/>
    <property type="match status" value="1"/>
</dbReference>
<reference evidence="5 6" key="1">
    <citation type="submission" date="2016-12" db="EMBL/GenBank/DDBJ databases">
        <title>Trade-off between light-utilization and light-protection in marine flavobacteria.</title>
        <authorList>
            <person name="Kumagai Y."/>
            <person name="Yoshizawa S."/>
            <person name="Kogure K."/>
            <person name="Iwasaki W."/>
        </authorList>
    </citation>
    <scope>NUCLEOTIDE SEQUENCE [LARGE SCALE GENOMIC DNA]</scope>
    <source>
        <strain evidence="5 6">ATCC 43844</strain>
    </source>
</reference>
<dbReference type="GO" id="GO:0016757">
    <property type="term" value="F:glycosyltransferase activity"/>
    <property type="evidence" value="ECO:0007669"/>
    <property type="project" value="UniProtKB-KW"/>
</dbReference>
<comment type="caution">
    <text evidence="5">The sequence shown here is derived from an EMBL/GenBank/DDBJ whole genome shotgun (WGS) entry which is preliminary data.</text>
</comment>
<feature type="transmembrane region" description="Helical" evidence="4">
    <location>
        <begin position="303"/>
        <end position="323"/>
    </location>
</feature>
<keyword evidence="4" id="KW-1133">Transmembrane helix</keyword>
<comment type="similarity">
    <text evidence="1">Belongs to the glycosyltransferase 2 family.</text>
</comment>
<evidence type="ECO:0000313" key="6">
    <source>
        <dbReference type="Proteomes" id="UP000239068"/>
    </source>
</evidence>
<evidence type="ECO:0000256" key="4">
    <source>
        <dbReference type="SAM" id="Phobius"/>
    </source>
</evidence>
<dbReference type="Gene3D" id="3.90.550.10">
    <property type="entry name" value="Spore Coat Polysaccharide Biosynthesis Protein SpsA, Chain A"/>
    <property type="match status" value="1"/>
</dbReference>
<proteinExistence type="inferred from homology"/>
<sequence length="400" mass="45218">MFLFNIIQIILLTLLGLATLYIFIFSIASLFYKQKIYADNGNMKTIAVLVPGYKEDQVIIEVAKLALEQDYSSTLYDVVIIADSFKEETLAALKALPIKLIEVSFDKSTKSKALNKAMAALTRAYDIAVVLDADNVMAPDFLKKINAAFEHDFIAVQGHRTAKNTNNSWAILDAISEEINNNIFRKGHRVLGLSSAIIGSGMAFRYNYFKSLMSTVTAIGGFDKEIELKMLKEGRKIVYLDDALVFDEKIQKAEVFGNQRRRWLSAQFHYFRKDFLSALKDLVLKGNVDYFDKAIQFIQPPRILLLGAVLLFSFVFVLANYFLENQNLYVIYWVVLLVTCILSFVFSVPRSFYNSKTLGALTSLPKGMFTMLLSLLKIKGANKTFIHTQHTSNSDEISSK</sequence>
<dbReference type="Pfam" id="PF13641">
    <property type="entry name" value="Glyco_tranf_2_3"/>
    <property type="match status" value="1"/>
</dbReference>
<keyword evidence="4" id="KW-0472">Membrane</keyword>
<dbReference type="RefSeq" id="WP_211298239.1">
    <property type="nucleotide sequence ID" value="NZ_MSCM01000002.1"/>
</dbReference>
<gene>
    <name evidence="5" type="ORF">BTO16_13900</name>
</gene>
<keyword evidence="2" id="KW-0328">Glycosyltransferase</keyword>
<dbReference type="PANTHER" id="PTHR43630">
    <property type="entry name" value="POLY-BETA-1,6-N-ACETYL-D-GLUCOSAMINE SYNTHASE"/>
    <property type="match status" value="1"/>
</dbReference>
<dbReference type="InterPro" id="IPR029044">
    <property type="entry name" value="Nucleotide-diphossugar_trans"/>
</dbReference>
<dbReference type="PANTHER" id="PTHR43630:SF1">
    <property type="entry name" value="POLY-BETA-1,6-N-ACETYL-D-GLUCOSAMINE SYNTHASE"/>
    <property type="match status" value="1"/>
</dbReference>
<evidence type="ECO:0008006" key="7">
    <source>
        <dbReference type="Google" id="ProtNLM"/>
    </source>
</evidence>
<protein>
    <recommendedName>
        <fullName evidence="7">Glycosyl transferase family 2</fullName>
    </recommendedName>
</protein>
<dbReference type="EMBL" id="MSCM01000002">
    <property type="protein sequence ID" value="PQJ76950.1"/>
    <property type="molecule type" value="Genomic_DNA"/>
</dbReference>
<evidence type="ECO:0000256" key="3">
    <source>
        <dbReference type="ARBA" id="ARBA00022679"/>
    </source>
</evidence>
<accession>A0A2S7WH59</accession>
<keyword evidence="6" id="KW-1185">Reference proteome</keyword>
<organism evidence="5 6">
    <name type="scientific">Polaribacter glomeratus</name>
    <dbReference type="NCBI Taxonomy" id="102"/>
    <lineage>
        <taxon>Bacteria</taxon>
        <taxon>Pseudomonadati</taxon>
        <taxon>Bacteroidota</taxon>
        <taxon>Flavobacteriia</taxon>
        <taxon>Flavobacteriales</taxon>
        <taxon>Flavobacteriaceae</taxon>
    </lineage>
</organism>
<evidence type="ECO:0000256" key="1">
    <source>
        <dbReference type="ARBA" id="ARBA00006739"/>
    </source>
</evidence>
<dbReference type="AlphaFoldDB" id="A0A2S7WH59"/>
<keyword evidence="4" id="KW-0812">Transmembrane</keyword>
<feature type="transmembrane region" description="Helical" evidence="4">
    <location>
        <begin position="329"/>
        <end position="348"/>
    </location>
</feature>
<dbReference type="Proteomes" id="UP000239068">
    <property type="component" value="Unassembled WGS sequence"/>
</dbReference>